<dbReference type="PANTHER" id="PTHR15052:SF2">
    <property type="entry name" value="GENERAL TRANSCRIPTION FACTOR 3C POLYPEPTIDE 2"/>
    <property type="match status" value="1"/>
</dbReference>
<feature type="repeat" description="WD" evidence="4">
    <location>
        <begin position="869"/>
        <end position="895"/>
    </location>
</feature>
<keyword evidence="2" id="KW-0804">Transcription</keyword>
<feature type="region of interest" description="Disordered" evidence="5">
    <location>
        <begin position="1147"/>
        <end position="1170"/>
    </location>
</feature>
<comment type="subcellular location">
    <subcellularLocation>
        <location evidence="1">Nucleus</location>
    </subcellularLocation>
</comment>
<feature type="compositionally biased region" description="Polar residues" evidence="5">
    <location>
        <begin position="1150"/>
        <end position="1167"/>
    </location>
</feature>
<evidence type="ECO:0008006" key="8">
    <source>
        <dbReference type="Google" id="ProtNLM"/>
    </source>
</evidence>
<dbReference type="Proteomes" id="UP000729402">
    <property type="component" value="Unassembled WGS sequence"/>
</dbReference>
<sequence length="1209" mass="131440">MAAPPESTAAPSPTGGEEAKYGVEVCLFDESPDAFSRTVRAISVLTAGEPEPDFPDAEVERLASSITFLREWRHFSYEPKDVSFTCDARSTPSRVETHKLNLPQFSSASVPEITHLEDGKDNMDSSDFILFAGGNVWALDWCPRLCDDKPYSPINCEYLAVAAHPPGSSYHKIGMPLIGRGIIQVWCLLAPFEEAHLHQPMVSSNSSKQRGRPRKRTIAPPDDHSEPHVKRPRGRPRKYPLPITKVEHSSENNKSQDFGIIDPCVSPTAVSCDSAVGHGMHTVKSVEAIPKKGRGRPRKKPIEKKGSSSGHETKEDLSTALSPTALICMEPKKKRGRPRKYPAPCNNNHLPGADIELVKDSVSLPILVDCSLGPTASMGSDTDLTAVAVDAALPVPSSSSAICEKKSTQRARGHAEKEATHDAPCCSVIPCVDPQSTHSRETITNDLTVSVENSMPSEQSNIESMFSMHILPKSSNESDLNGTRGRGRSRKKPLLSTTTSLFAPGTETPKLTNSVNLMVLTKRNDDNIARDLGSIGSSRCTIENNAHLSAVTSEAASSAQGLCVAKCKEESSAKRSRGRGRTKNPVSMECGSSTACNGEEQKTQTIPKSSDNAALVENCKTKSCPRKGRGQDKKESASNEISSLALGEVLKMKRSSTSITPSSHLTLIENSMPLGSSISEDMSIESGLIGDKGRTIVCDVMKMCESNKFCYPSYCNIENAQANQAVSVPLENSGQVIDELEDTEVAPLKESTKNGNMISCSEKTFSTIPKDMSLPRVVLCLAHNGKVAWDIKWKPPSANQSEQKTHLGFLAVLLGNGSLEVWEVPSPSMIQKIYSSSSNDGTDPRFLKLQPVFSCAKVKSGNRQSIPLTVDWSPYHDMILAGCHDGTVALWKFSTNLPFQGSKPFMCVTAESVPIRTVSWAPYVSDEKASIFVTAGEDGLKFWDLRDPYRPLWELTTAPRAVFSLQWLKDARGIVISLEDGTLKFLSLPKIANDVPATGRAFVGTKTQGVSTYQLSEHLIWSVHASEITGYAAYCVADGTAVYFELTPRFWEKEPGRNRVPYFLCGSLSEEGTTIKIGVTLPNSSLPNVPLGAKRTTKTCKDVDQSHVLEKGKLLTNSEYNGAINLDIRDSQQDGPDEGQETGAIVSAAPSMQENPGTSTSRVNESPENFEALPPKAVALHRVRWNMNKGSERWLCYGGASGIIRCQRI</sequence>
<evidence type="ECO:0000256" key="2">
    <source>
        <dbReference type="ARBA" id="ARBA00023163"/>
    </source>
</evidence>
<gene>
    <name evidence="6" type="ORF">GUJ93_ZPchr0007g3924</name>
</gene>
<dbReference type="PANTHER" id="PTHR15052">
    <property type="entry name" value="RNA POLYMERASE III TRANSCRIPTION INITIATION FACTOR COMPLEX SUBUNIT"/>
    <property type="match status" value="1"/>
</dbReference>
<protein>
    <recommendedName>
        <fullName evidence="8">Transducin/WD40 repeat-like superfamily protein</fullName>
    </recommendedName>
</protein>
<keyword evidence="7" id="KW-1185">Reference proteome</keyword>
<evidence type="ECO:0000256" key="3">
    <source>
        <dbReference type="ARBA" id="ARBA00023242"/>
    </source>
</evidence>
<dbReference type="PROSITE" id="PS50082">
    <property type="entry name" value="WD_REPEATS_2"/>
    <property type="match status" value="1"/>
</dbReference>
<evidence type="ECO:0000313" key="6">
    <source>
        <dbReference type="EMBL" id="KAG8078530.1"/>
    </source>
</evidence>
<dbReference type="SMART" id="SM00320">
    <property type="entry name" value="WD40"/>
    <property type="match status" value="3"/>
</dbReference>
<dbReference type="GO" id="GO:0005634">
    <property type="term" value="C:nucleus"/>
    <property type="evidence" value="ECO:0007669"/>
    <property type="project" value="UniProtKB-SubCell"/>
</dbReference>
<dbReference type="EMBL" id="JAAALK010000282">
    <property type="protein sequence ID" value="KAG8078530.1"/>
    <property type="molecule type" value="Genomic_DNA"/>
</dbReference>
<name>A0A8J5SR11_ZIZPA</name>
<comment type="caution">
    <text evidence="6">The sequence shown here is derived from an EMBL/GenBank/DDBJ whole genome shotgun (WGS) entry which is preliminary data.</text>
</comment>
<dbReference type="GO" id="GO:0006383">
    <property type="term" value="P:transcription by RNA polymerase III"/>
    <property type="evidence" value="ECO:0007669"/>
    <property type="project" value="TreeGrafter"/>
</dbReference>
<dbReference type="AlphaFoldDB" id="A0A8J5SR11"/>
<feature type="region of interest" description="Disordered" evidence="5">
    <location>
        <begin position="473"/>
        <end position="507"/>
    </location>
</feature>
<dbReference type="SMART" id="SM00384">
    <property type="entry name" value="AT_hook"/>
    <property type="match status" value="5"/>
</dbReference>
<reference evidence="6" key="1">
    <citation type="journal article" date="2021" name="bioRxiv">
        <title>Whole Genome Assembly and Annotation of Northern Wild Rice, Zizania palustris L., Supports a Whole Genome Duplication in the Zizania Genus.</title>
        <authorList>
            <person name="Haas M."/>
            <person name="Kono T."/>
            <person name="Macchietto M."/>
            <person name="Millas R."/>
            <person name="McGilp L."/>
            <person name="Shao M."/>
            <person name="Duquette J."/>
            <person name="Hirsch C.N."/>
            <person name="Kimball J."/>
        </authorList>
    </citation>
    <scope>NUCLEOTIDE SEQUENCE</scope>
    <source>
        <tissue evidence="6">Fresh leaf tissue</tissue>
    </source>
</reference>
<reference evidence="6" key="2">
    <citation type="submission" date="2021-02" db="EMBL/GenBank/DDBJ databases">
        <authorList>
            <person name="Kimball J.A."/>
            <person name="Haas M.W."/>
            <person name="Macchietto M."/>
            <person name="Kono T."/>
            <person name="Duquette J."/>
            <person name="Shao M."/>
        </authorList>
    </citation>
    <scope>NUCLEOTIDE SEQUENCE</scope>
    <source>
        <tissue evidence="6">Fresh leaf tissue</tissue>
    </source>
</reference>
<accession>A0A8J5SR11</accession>
<feature type="region of interest" description="Disordered" evidence="5">
    <location>
        <begin position="200"/>
        <end position="240"/>
    </location>
</feature>
<dbReference type="InterPro" id="IPR017956">
    <property type="entry name" value="AT_hook_DNA-bd_motif"/>
</dbReference>
<keyword evidence="4" id="KW-0853">WD repeat</keyword>
<feature type="region of interest" description="Disordered" evidence="5">
    <location>
        <begin position="570"/>
        <end position="596"/>
    </location>
</feature>
<proteinExistence type="predicted"/>
<dbReference type="OrthoDB" id="4703at2759"/>
<feature type="compositionally biased region" description="Basic residues" evidence="5">
    <location>
        <begin position="291"/>
        <end position="302"/>
    </location>
</feature>
<organism evidence="6 7">
    <name type="scientific">Zizania palustris</name>
    <name type="common">Northern wild rice</name>
    <dbReference type="NCBI Taxonomy" id="103762"/>
    <lineage>
        <taxon>Eukaryota</taxon>
        <taxon>Viridiplantae</taxon>
        <taxon>Streptophyta</taxon>
        <taxon>Embryophyta</taxon>
        <taxon>Tracheophyta</taxon>
        <taxon>Spermatophyta</taxon>
        <taxon>Magnoliopsida</taxon>
        <taxon>Liliopsida</taxon>
        <taxon>Poales</taxon>
        <taxon>Poaceae</taxon>
        <taxon>BOP clade</taxon>
        <taxon>Oryzoideae</taxon>
        <taxon>Oryzeae</taxon>
        <taxon>Zizaniinae</taxon>
        <taxon>Zizania</taxon>
    </lineage>
</organism>
<evidence type="ECO:0000256" key="5">
    <source>
        <dbReference type="SAM" id="MobiDB-lite"/>
    </source>
</evidence>
<evidence type="ECO:0000256" key="1">
    <source>
        <dbReference type="ARBA" id="ARBA00004123"/>
    </source>
</evidence>
<evidence type="ECO:0000313" key="7">
    <source>
        <dbReference type="Proteomes" id="UP000729402"/>
    </source>
</evidence>
<dbReference type="FunFam" id="2.130.10.10:FF:000777">
    <property type="entry name" value="Transducin/WD40 repeat-like superfamily protein"/>
    <property type="match status" value="1"/>
</dbReference>
<dbReference type="InterPro" id="IPR052416">
    <property type="entry name" value="GTF3C_component"/>
</dbReference>
<feature type="compositionally biased region" description="Basic and acidic residues" evidence="5">
    <location>
        <begin position="303"/>
        <end position="317"/>
    </location>
</feature>
<keyword evidence="3" id="KW-0539">Nucleus</keyword>
<dbReference type="InterPro" id="IPR001680">
    <property type="entry name" value="WD40_rpt"/>
</dbReference>
<dbReference type="GO" id="GO:0000127">
    <property type="term" value="C:transcription factor TFIIIC complex"/>
    <property type="evidence" value="ECO:0007669"/>
    <property type="project" value="TreeGrafter"/>
</dbReference>
<evidence type="ECO:0000256" key="4">
    <source>
        <dbReference type="PROSITE-ProRule" id="PRU00221"/>
    </source>
</evidence>
<dbReference type="GO" id="GO:0003677">
    <property type="term" value="F:DNA binding"/>
    <property type="evidence" value="ECO:0007669"/>
    <property type="project" value="InterPro"/>
</dbReference>
<feature type="region of interest" description="Disordered" evidence="5">
    <location>
        <begin position="285"/>
        <end position="319"/>
    </location>
</feature>